<feature type="non-terminal residue" evidence="2">
    <location>
        <position position="36"/>
    </location>
</feature>
<feature type="non-terminal residue" evidence="2">
    <location>
        <position position="1"/>
    </location>
</feature>
<sequence length="36" mass="3813">PPGKAPPLQQLLDQNDVKPAGKEGPHPLAQTSITIR</sequence>
<organism evidence="2">
    <name type="scientific">Amphiprion ocellaris</name>
    <name type="common">Clown anemonefish</name>
    <dbReference type="NCBI Taxonomy" id="80972"/>
    <lineage>
        <taxon>Eukaryota</taxon>
        <taxon>Metazoa</taxon>
        <taxon>Chordata</taxon>
        <taxon>Craniata</taxon>
        <taxon>Vertebrata</taxon>
        <taxon>Euteleostomi</taxon>
        <taxon>Actinopterygii</taxon>
        <taxon>Neopterygii</taxon>
        <taxon>Teleostei</taxon>
        <taxon>Neoteleostei</taxon>
        <taxon>Acanthomorphata</taxon>
        <taxon>Ovalentaria</taxon>
        <taxon>Pomacentridae</taxon>
        <taxon>Amphiprion</taxon>
    </lineage>
</organism>
<dbReference type="AlphaFoldDB" id="B1NLN3"/>
<protein>
    <submittedName>
        <fullName evidence="2">Myostatin</fullName>
    </submittedName>
</protein>
<dbReference type="EMBL" id="EF620551">
    <property type="protein sequence ID" value="ACA47399.1"/>
    <property type="molecule type" value="mRNA"/>
</dbReference>
<reference evidence="2" key="1">
    <citation type="journal article" date="2010" name="Am. J. Physiol. Regul. Integr. Comp. Physiol.">
        <title>Effect of dietary probiotics on clownfish: a molecular approach to define how lactic acid bacteria modulate development in a marine fish.</title>
        <authorList>
            <person name="Avella M.A."/>
            <person name="Olivotto I."/>
            <person name="Silvi S."/>
            <person name="Place A.R."/>
            <person name="Carnevali O."/>
        </authorList>
    </citation>
    <scope>NUCLEOTIDE SEQUENCE</scope>
</reference>
<accession>B1NLN3</accession>
<proteinExistence type="evidence at transcript level"/>
<feature type="region of interest" description="Disordered" evidence="1">
    <location>
        <begin position="1"/>
        <end position="36"/>
    </location>
</feature>
<evidence type="ECO:0000313" key="2">
    <source>
        <dbReference type="EMBL" id="ACA47399.1"/>
    </source>
</evidence>
<feature type="compositionally biased region" description="Basic and acidic residues" evidence="1">
    <location>
        <begin position="15"/>
        <end position="25"/>
    </location>
</feature>
<evidence type="ECO:0000256" key="1">
    <source>
        <dbReference type="SAM" id="MobiDB-lite"/>
    </source>
</evidence>
<name>B1NLN3_AMPOC</name>